<dbReference type="Gene3D" id="3.30.40.10">
    <property type="entry name" value="Zinc/RING finger domain, C3HC4 (zinc finger)"/>
    <property type="match status" value="1"/>
</dbReference>
<dbReference type="InterPro" id="IPR013083">
    <property type="entry name" value="Znf_RING/FYVE/PHD"/>
</dbReference>
<feature type="compositionally biased region" description="Acidic residues" evidence="1">
    <location>
        <begin position="107"/>
        <end position="132"/>
    </location>
</feature>
<evidence type="ECO:0000313" key="2">
    <source>
        <dbReference type="EMBL" id="MEQ2239179.1"/>
    </source>
</evidence>
<dbReference type="CDD" id="cd16773">
    <property type="entry name" value="RING-HC_RBR_TRIAD1"/>
    <property type="match status" value="1"/>
</dbReference>
<dbReference type="EMBL" id="JAHRIQ010058012">
    <property type="protein sequence ID" value="MEQ2239179.1"/>
    <property type="molecule type" value="Genomic_DNA"/>
</dbReference>
<comment type="caution">
    <text evidence="2">The sequence shown here is derived from an EMBL/GenBank/DDBJ whole genome shotgun (WGS) entry which is preliminary data.</text>
</comment>
<evidence type="ECO:0000256" key="1">
    <source>
        <dbReference type="SAM" id="MobiDB-lite"/>
    </source>
</evidence>
<dbReference type="Pfam" id="PF26000">
    <property type="entry name" value="UBA_ARIH2_N"/>
    <property type="match status" value="1"/>
</dbReference>
<feature type="non-terminal residue" evidence="2">
    <location>
        <position position="284"/>
    </location>
</feature>
<organism evidence="2 3">
    <name type="scientific">Ilyodon furcidens</name>
    <name type="common">goldbreast splitfin</name>
    <dbReference type="NCBI Taxonomy" id="33524"/>
    <lineage>
        <taxon>Eukaryota</taxon>
        <taxon>Metazoa</taxon>
        <taxon>Chordata</taxon>
        <taxon>Craniata</taxon>
        <taxon>Vertebrata</taxon>
        <taxon>Euteleostomi</taxon>
        <taxon>Actinopterygii</taxon>
        <taxon>Neopterygii</taxon>
        <taxon>Teleostei</taxon>
        <taxon>Neoteleostei</taxon>
        <taxon>Acanthomorphata</taxon>
        <taxon>Ovalentaria</taxon>
        <taxon>Atherinomorphae</taxon>
        <taxon>Cyprinodontiformes</taxon>
        <taxon>Goodeidae</taxon>
        <taxon>Ilyodon</taxon>
    </lineage>
</organism>
<evidence type="ECO:0000313" key="3">
    <source>
        <dbReference type="Proteomes" id="UP001482620"/>
    </source>
</evidence>
<feature type="compositionally biased region" description="Basic and acidic residues" evidence="1">
    <location>
        <begin position="67"/>
        <end position="92"/>
    </location>
</feature>
<feature type="region of interest" description="Disordered" evidence="1">
    <location>
        <begin position="44"/>
        <end position="134"/>
    </location>
</feature>
<accession>A0ABV0U1W0</accession>
<dbReference type="SUPFAM" id="SSF57850">
    <property type="entry name" value="RING/U-box"/>
    <property type="match status" value="1"/>
</dbReference>
<protein>
    <submittedName>
        <fullName evidence="2">E3 ubiquitin-protein ligase arih2</fullName>
    </submittedName>
</protein>
<name>A0ABV0U1W0_9TELE</name>
<feature type="compositionally biased region" description="Polar residues" evidence="1">
    <location>
        <begin position="93"/>
        <end position="106"/>
    </location>
</feature>
<keyword evidence="3" id="KW-1185">Reference proteome</keyword>
<sequence length="284" mass="31038">MPSKRAKIALYVSPTQSPLFWSSQLFVQRLCSNQLSKWVTESATSSASSAAAERAPSRLSQTGREGVSTRRREVERRQEEGGGGRSFSRDISTRTGPLQSDSQASDSNEEDFGVNSEEEEDEDDGGEEEDQGDIAGYYDGVASDVEQQGADSFDPEEYQFTCLTYKESQRVLAEEVNIVAAALKVSPSVAKLILVHFYWQVSQILDRCKSNSSQLLSDALVQPSSTCRLAAAPQSLQCGVCLQVVRRDSLLALPCQHSFCKACWEQHCTVLVKDGMGVGECSAP</sequence>
<reference evidence="2 3" key="1">
    <citation type="submission" date="2021-06" db="EMBL/GenBank/DDBJ databases">
        <authorList>
            <person name="Palmer J.M."/>
        </authorList>
    </citation>
    <scope>NUCLEOTIDE SEQUENCE [LARGE SCALE GENOMIC DNA]</scope>
    <source>
        <strain evidence="3">if_2019</strain>
        <tissue evidence="2">Muscle</tissue>
    </source>
</reference>
<dbReference type="Proteomes" id="UP001482620">
    <property type="component" value="Unassembled WGS sequence"/>
</dbReference>
<gene>
    <name evidence="2" type="primary">ARIH2_1</name>
    <name evidence="2" type="ORF">ILYODFUR_001892</name>
</gene>
<feature type="compositionally biased region" description="Low complexity" evidence="1">
    <location>
        <begin position="44"/>
        <end position="66"/>
    </location>
</feature>
<proteinExistence type="predicted"/>